<name>A0A7J6E0W6_CANSA</name>
<evidence type="ECO:0000313" key="1">
    <source>
        <dbReference type="EMBL" id="KAF4352028.1"/>
    </source>
</evidence>
<protein>
    <recommendedName>
        <fullName evidence="4">DUF674 domain-containing protein</fullName>
    </recommendedName>
</protein>
<proteinExistence type="predicted"/>
<dbReference type="PANTHER" id="PTHR33103:SF19">
    <property type="entry name" value="OS09G0544700 PROTEIN"/>
    <property type="match status" value="1"/>
</dbReference>
<dbReference type="EMBL" id="JAATIQ010000085">
    <property type="protein sequence ID" value="KAF4385444.1"/>
    <property type="molecule type" value="Genomic_DNA"/>
</dbReference>
<dbReference type="AlphaFoldDB" id="A0A7J6E0W6"/>
<dbReference type="EMBL" id="JAATIQ010000537">
    <property type="protein sequence ID" value="KAF4352028.1"/>
    <property type="molecule type" value="Genomic_DNA"/>
</dbReference>
<keyword evidence="3" id="KW-1185">Reference proteome</keyword>
<gene>
    <name evidence="2" type="ORF">G4B88_005776</name>
    <name evidence="1" type="ORF">G4B88_027493</name>
</gene>
<dbReference type="Pfam" id="PF05056">
    <property type="entry name" value="DUF674"/>
    <property type="match status" value="1"/>
</dbReference>
<comment type="caution">
    <text evidence="1">The sequence shown here is derived from an EMBL/GenBank/DDBJ whole genome shotgun (WGS) entry which is preliminary data.</text>
</comment>
<sequence length="247" mass="26122">MSKVTLKLLIDSKGQRVLFAEAGKDFADFLFTLLSLPVGTVIRLLSTNGMVGSIGNLYESFENLSSTYIQPNVNKDIILKPSNSALGGAETLLLFLTNDDAASSLAAKKVYVCPFQHNCNQRHVSDKPGAMCPTCNRAISHELPYVAAVAGGGGEGGPGSLGGDEGGFVKGVVTYMIMDDLQVKPMSTISSIAMLNQFHVKEVGSLVEKTVSVGLKEGLNLLKASLQTKTVLTSVFLGTSRRTTSSS</sequence>
<dbReference type="PANTHER" id="PTHR33103">
    <property type="entry name" value="OS01G0153900 PROTEIN"/>
    <property type="match status" value="1"/>
</dbReference>
<evidence type="ECO:0008006" key="4">
    <source>
        <dbReference type="Google" id="ProtNLM"/>
    </source>
</evidence>
<reference evidence="1 3" key="1">
    <citation type="journal article" date="2020" name="bioRxiv">
        <title>Sequence and annotation of 42 cannabis genomes reveals extensive copy number variation in cannabinoid synthesis and pathogen resistance genes.</title>
        <authorList>
            <person name="Mckernan K.J."/>
            <person name="Helbert Y."/>
            <person name="Kane L.T."/>
            <person name="Ebling H."/>
            <person name="Zhang L."/>
            <person name="Liu B."/>
            <person name="Eaton Z."/>
            <person name="Mclaughlin S."/>
            <person name="Kingan S."/>
            <person name="Baybayan P."/>
            <person name="Concepcion G."/>
            <person name="Jordan M."/>
            <person name="Riva A."/>
            <person name="Barbazuk W."/>
            <person name="Harkins T."/>
        </authorList>
    </citation>
    <scope>NUCLEOTIDE SEQUENCE [LARGE SCALE GENOMIC DNA]</scope>
    <source>
        <strain evidence="3">cv. Jamaican Lion 4</strain>
        <strain evidence="1">Father</strain>
        <tissue evidence="1">Leaf</tissue>
    </source>
</reference>
<accession>A0A7J6E0W6</accession>
<dbReference type="InterPro" id="IPR007750">
    <property type="entry name" value="DUF674"/>
</dbReference>
<evidence type="ECO:0000313" key="3">
    <source>
        <dbReference type="Proteomes" id="UP000583929"/>
    </source>
</evidence>
<organism evidence="1 3">
    <name type="scientific">Cannabis sativa</name>
    <name type="common">Hemp</name>
    <name type="synonym">Marijuana</name>
    <dbReference type="NCBI Taxonomy" id="3483"/>
    <lineage>
        <taxon>Eukaryota</taxon>
        <taxon>Viridiplantae</taxon>
        <taxon>Streptophyta</taxon>
        <taxon>Embryophyta</taxon>
        <taxon>Tracheophyta</taxon>
        <taxon>Spermatophyta</taxon>
        <taxon>Magnoliopsida</taxon>
        <taxon>eudicotyledons</taxon>
        <taxon>Gunneridae</taxon>
        <taxon>Pentapetalae</taxon>
        <taxon>rosids</taxon>
        <taxon>fabids</taxon>
        <taxon>Rosales</taxon>
        <taxon>Cannabaceae</taxon>
        <taxon>Cannabis</taxon>
    </lineage>
</organism>
<evidence type="ECO:0000313" key="2">
    <source>
        <dbReference type="EMBL" id="KAF4385444.1"/>
    </source>
</evidence>
<dbReference type="Proteomes" id="UP000583929">
    <property type="component" value="Unassembled WGS sequence"/>
</dbReference>